<feature type="domain" description="Glycosyl hydrolase family 32 C-terminal" evidence="8">
    <location>
        <begin position="401"/>
        <end position="504"/>
    </location>
</feature>
<dbReference type="PROSITE" id="PS00609">
    <property type="entry name" value="GLYCOSYL_HYDROL_F32"/>
    <property type="match status" value="1"/>
</dbReference>
<feature type="chain" id="PRO_5041282059" evidence="6">
    <location>
        <begin position="21"/>
        <end position="529"/>
    </location>
</feature>
<dbReference type="PANTHER" id="PTHR42800">
    <property type="entry name" value="EXOINULINASE INUD (AFU_ORTHOLOGUE AFUA_5G00480)"/>
    <property type="match status" value="1"/>
</dbReference>
<dbReference type="InterPro" id="IPR013148">
    <property type="entry name" value="Glyco_hydro_32_N"/>
</dbReference>
<keyword evidence="2 4" id="KW-0378">Hydrolase</keyword>
<keyword evidence="3 4" id="KW-0326">Glycosidase</keyword>
<dbReference type="InterPro" id="IPR023296">
    <property type="entry name" value="Glyco_hydro_beta-prop_sf"/>
</dbReference>
<dbReference type="EMBL" id="JAKWFO010000005">
    <property type="protein sequence ID" value="KAI9635793.1"/>
    <property type="molecule type" value="Genomic_DNA"/>
</dbReference>
<dbReference type="GO" id="GO:0004575">
    <property type="term" value="F:sucrose alpha-glucosidase activity"/>
    <property type="evidence" value="ECO:0007669"/>
    <property type="project" value="TreeGrafter"/>
</dbReference>
<dbReference type="AlphaFoldDB" id="A0AA38H8G4"/>
<feature type="region of interest" description="Disordered" evidence="5">
    <location>
        <begin position="23"/>
        <end position="42"/>
    </location>
</feature>
<feature type="domain" description="Glycosyl hydrolase family 32 N-terminal" evidence="7">
    <location>
        <begin position="47"/>
        <end position="343"/>
    </location>
</feature>
<dbReference type="Gene3D" id="2.115.10.20">
    <property type="entry name" value="Glycosyl hydrolase domain, family 43"/>
    <property type="match status" value="1"/>
</dbReference>
<keyword evidence="6" id="KW-0732">Signal</keyword>
<gene>
    <name evidence="9" type="ORF">MKK02DRAFT_24688</name>
</gene>
<proteinExistence type="inferred from homology"/>
<organism evidence="9 10">
    <name type="scientific">Dioszegia hungarica</name>
    <dbReference type="NCBI Taxonomy" id="4972"/>
    <lineage>
        <taxon>Eukaryota</taxon>
        <taxon>Fungi</taxon>
        <taxon>Dikarya</taxon>
        <taxon>Basidiomycota</taxon>
        <taxon>Agaricomycotina</taxon>
        <taxon>Tremellomycetes</taxon>
        <taxon>Tremellales</taxon>
        <taxon>Bulleribasidiaceae</taxon>
        <taxon>Dioszegia</taxon>
    </lineage>
</organism>
<dbReference type="InterPro" id="IPR013189">
    <property type="entry name" value="Glyco_hydro_32_C"/>
</dbReference>
<dbReference type="SMART" id="SM00640">
    <property type="entry name" value="Glyco_32"/>
    <property type="match status" value="1"/>
</dbReference>
<dbReference type="SUPFAM" id="SSF75005">
    <property type="entry name" value="Arabinanase/levansucrase/invertase"/>
    <property type="match status" value="1"/>
</dbReference>
<evidence type="ECO:0000256" key="5">
    <source>
        <dbReference type="SAM" id="MobiDB-lite"/>
    </source>
</evidence>
<evidence type="ECO:0000313" key="10">
    <source>
        <dbReference type="Proteomes" id="UP001164286"/>
    </source>
</evidence>
<evidence type="ECO:0000313" key="9">
    <source>
        <dbReference type="EMBL" id="KAI9635793.1"/>
    </source>
</evidence>
<dbReference type="SUPFAM" id="SSF49899">
    <property type="entry name" value="Concanavalin A-like lectins/glucanases"/>
    <property type="match status" value="1"/>
</dbReference>
<dbReference type="GO" id="GO:0000324">
    <property type="term" value="C:fungal-type vacuole"/>
    <property type="evidence" value="ECO:0007669"/>
    <property type="project" value="TreeGrafter"/>
</dbReference>
<evidence type="ECO:0000256" key="4">
    <source>
        <dbReference type="RuleBase" id="RU362110"/>
    </source>
</evidence>
<name>A0AA38H8G4_9TREE</name>
<dbReference type="Gene3D" id="2.60.120.560">
    <property type="entry name" value="Exo-inulinase, domain 1"/>
    <property type="match status" value="1"/>
</dbReference>
<reference evidence="9" key="1">
    <citation type="journal article" date="2022" name="G3 (Bethesda)">
        <title>High quality genome of the basidiomycete yeast Dioszegia hungarica PDD-24b-2 isolated from cloud water.</title>
        <authorList>
            <person name="Jarrige D."/>
            <person name="Haridas S."/>
            <person name="Bleykasten-Grosshans C."/>
            <person name="Joly M."/>
            <person name="Nadalig T."/>
            <person name="Sancelme M."/>
            <person name="Vuilleumier S."/>
            <person name="Grigoriev I.V."/>
            <person name="Amato P."/>
            <person name="Bringel F."/>
        </authorList>
    </citation>
    <scope>NUCLEOTIDE SEQUENCE</scope>
    <source>
        <strain evidence="9">PDD-24b-2</strain>
    </source>
</reference>
<evidence type="ECO:0000256" key="1">
    <source>
        <dbReference type="ARBA" id="ARBA00009902"/>
    </source>
</evidence>
<dbReference type="PANTHER" id="PTHR42800:SF2">
    <property type="entry name" value="INVERTASE-RELATED"/>
    <property type="match status" value="1"/>
</dbReference>
<dbReference type="InterPro" id="IPR013320">
    <property type="entry name" value="ConA-like_dom_sf"/>
</dbReference>
<protein>
    <submittedName>
        <fullName evidence="9">Beta-fructofuranosidase</fullName>
    </submittedName>
</protein>
<dbReference type="RefSeq" id="XP_052945570.1">
    <property type="nucleotide sequence ID" value="XM_053086918.1"/>
</dbReference>
<keyword evidence="10" id="KW-1185">Reference proteome</keyword>
<dbReference type="GeneID" id="77726119"/>
<comment type="caution">
    <text evidence="9">The sequence shown here is derived from an EMBL/GenBank/DDBJ whole genome shotgun (WGS) entry which is preliminary data.</text>
</comment>
<evidence type="ECO:0000256" key="3">
    <source>
        <dbReference type="ARBA" id="ARBA00023295"/>
    </source>
</evidence>
<dbReference type="FunFam" id="2.115.10.20:FF:000002">
    <property type="entry name" value="Invertase 2"/>
    <property type="match status" value="1"/>
</dbReference>
<evidence type="ECO:0000256" key="2">
    <source>
        <dbReference type="ARBA" id="ARBA00022801"/>
    </source>
</evidence>
<accession>A0AA38H8G4</accession>
<dbReference type="Proteomes" id="UP001164286">
    <property type="component" value="Unassembled WGS sequence"/>
</dbReference>
<dbReference type="Pfam" id="PF08244">
    <property type="entry name" value="Glyco_hydro_32C"/>
    <property type="match status" value="1"/>
</dbReference>
<evidence type="ECO:0000259" key="8">
    <source>
        <dbReference type="Pfam" id="PF08244"/>
    </source>
</evidence>
<feature type="signal peptide" evidence="6">
    <location>
        <begin position="1"/>
        <end position="20"/>
    </location>
</feature>
<dbReference type="GO" id="GO:0005987">
    <property type="term" value="P:sucrose catabolic process"/>
    <property type="evidence" value="ECO:0007669"/>
    <property type="project" value="TreeGrafter"/>
</dbReference>
<dbReference type="Pfam" id="PF00251">
    <property type="entry name" value="Glyco_hydro_32N"/>
    <property type="match status" value="1"/>
</dbReference>
<comment type="similarity">
    <text evidence="1 4">Belongs to the glycosyl hydrolase 32 family.</text>
</comment>
<sequence length="529" mass="57783">MLTSLLPLLGFGFCLSGSHAQSSTSQAPAPGATPTGNYAGALRPQVHFSPPQGFMNDPNGMFVDANGTWHLYYQYNPTALVAGNQHWGHATSKDLYTWTNQPIALYPPNNTSGIFSGSAVIDTNNTSGFFNNSKTGVVAIYTLNTPTEQTQEIAYSYDGGYTFQPYARNPVLRIGSNQFRDPKVIWYQDHWVMVVAYSVDFTIGIYTSPNLKDWSFASNFTNHGLLGLQYECPNLVQMPIKGTTDSAWVMYISINPGAPLGGSTGQYFVGNFNGTHFTTFDNAARLPDFGKDNYAGQWFYGTKAGEDPVSIAWASNWQYTNVVPTGSEGWRSIMSLPRRNYLDKATRIGWVLASEPYDLSPILGSTLLQSANLFNNSATLDYSSVSSGAIYFRANITYPSTLAFSASTPATLNFTFSSSASGECMQGGYFFSSDNAGAVWVDRSTVKGFQNPFFTDKFSLTQAGPPLATVIEGVIDRSVMEVFIDNGHFSSTSVFYPKEKLDQMFIGTGGLAEGMKVEIGVWGLKGTWK</sequence>
<evidence type="ECO:0000259" key="7">
    <source>
        <dbReference type="Pfam" id="PF00251"/>
    </source>
</evidence>
<dbReference type="CDD" id="cd18622">
    <property type="entry name" value="GH32_Inu-like"/>
    <property type="match status" value="1"/>
</dbReference>
<dbReference type="InterPro" id="IPR018053">
    <property type="entry name" value="Glyco_hydro_32_AS"/>
</dbReference>
<evidence type="ECO:0000256" key="6">
    <source>
        <dbReference type="SAM" id="SignalP"/>
    </source>
</evidence>
<dbReference type="InterPro" id="IPR001362">
    <property type="entry name" value="Glyco_hydro_32"/>
</dbReference>